<gene>
    <name evidence="2" type="ORF">O1D97_05945</name>
</gene>
<evidence type="ECO:0000259" key="1">
    <source>
        <dbReference type="PROSITE" id="PS51832"/>
    </source>
</evidence>
<organism evidence="2 3">
    <name type="scientific">Marinomonas phaeophyticola</name>
    <dbReference type="NCBI Taxonomy" id="3004091"/>
    <lineage>
        <taxon>Bacteria</taxon>
        <taxon>Pseudomonadati</taxon>
        <taxon>Pseudomonadota</taxon>
        <taxon>Gammaproteobacteria</taxon>
        <taxon>Oceanospirillales</taxon>
        <taxon>Oceanospirillaceae</taxon>
        <taxon>Marinomonas</taxon>
    </lineage>
</organism>
<name>A0ABT4JT13_9GAMM</name>
<dbReference type="Pfam" id="PF13487">
    <property type="entry name" value="HD_5"/>
    <property type="match status" value="1"/>
</dbReference>
<dbReference type="PANTHER" id="PTHR43155">
    <property type="entry name" value="CYCLIC DI-GMP PHOSPHODIESTERASE PA4108-RELATED"/>
    <property type="match status" value="1"/>
</dbReference>
<feature type="domain" description="HD-GYP" evidence="1">
    <location>
        <begin position="253"/>
        <end position="451"/>
    </location>
</feature>
<evidence type="ECO:0000313" key="2">
    <source>
        <dbReference type="EMBL" id="MCZ2721202.1"/>
    </source>
</evidence>
<dbReference type="Proteomes" id="UP001149719">
    <property type="component" value="Unassembled WGS sequence"/>
</dbReference>
<dbReference type="PANTHER" id="PTHR43155:SF2">
    <property type="entry name" value="CYCLIC DI-GMP PHOSPHODIESTERASE PA4108"/>
    <property type="match status" value="1"/>
</dbReference>
<comment type="caution">
    <text evidence="2">The sequence shown here is derived from an EMBL/GenBank/DDBJ whole genome shotgun (WGS) entry which is preliminary data.</text>
</comment>
<dbReference type="InterPro" id="IPR003607">
    <property type="entry name" value="HD/PDEase_dom"/>
</dbReference>
<dbReference type="InterPro" id="IPR037522">
    <property type="entry name" value="HD_GYP_dom"/>
</dbReference>
<dbReference type="EMBL" id="JAPUBN010000011">
    <property type="protein sequence ID" value="MCZ2721202.1"/>
    <property type="molecule type" value="Genomic_DNA"/>
</dbReference>
<reference evidence="2" key="1">
    <citation type="submission" date="2022-12" db="EMBL/GenBank/DDBJ databases">
        <title>Marinomonas 15G1-11 sp. nov, isolated from marine algae.</title>
        <authorList>
            <person name="Butt M."/>
            <person name="Choi D.G."/>
            <person name="Kim J.M."/>
            <person name="Lee J.K."/>
            <person name="Baek J.H."/>
            <person name="Jeon C.O."/>
        </authorList>
    </citation>
    <scope>NUCLEOTIDE SEQUENCE</scope>
    <source>
        <strain evidence="2">15G1-11</strain>
    </source>
</reference>
<dbReference type="PROSITE" id="PS51832">
    <property type="entry name" value="HD_GYP"/>
    <property type="match status" value="1"/>
</dbReference>
<dbReference type="RefSeq" id="WP_269123770.1">
    <property type="nucleotide sequence ID" value="NZ_JAPUBN010000011.1"/>
</dbReference>
<accession>A0ABT4JT13</accession>
<keyword evidence="3" id="KW-1185">Reference proteome</keyword>
<protein>
    <submittedName>
        <fullName evidence="2">HD domain-containing protein</fullName>
    </submittedName>
</protein>
<dbReference type="Gene3D" id="1.10.3210.10">
    <property type="entry name" value="Hypothetical protein af1432"/>
    <property type="match status" value="1"/>
</dbReference>
<sequence length="519" mass="58084">MSSFKADLCFGVDISFDYFDVDLLLDALQISSEIKNSKRIQQLIKEHGKRHRIIQIAKRQMALDIVKVALDEGVMPYDSHFYEKTTLSSVADRLYDSEERLLQICLSISLGKSVKGLRKLGDGYSTKELRIISVKGRSLFRYFRALLNDNTRNFILAFKEGVGGDGALSQKDIPHAINSDVIDSVPFDRQAETLSKKETESKFKLKHSEFVDEIVKANQLLNEGQVLLTEQIKNMKVGAPFDVPSLQKYIQQLVKSYDRNPFALLALRHVKDSEFYLLQHLLSSAVLGIHFARIIGLSDSYVSAIALGGLLFDIGRFRLPEALSTKLEKLTEKESDLFQKHIDFALSVVKNSDGLVKLIYQMISDHHERVDGTGYPAGKQDDEISIYGKIAAIIDAYDAMTSEQQHKVSMGPVKACECLIKESGLAFDKKLVEAFVQSMGVYPVGSCVSLSNGRVGFVITLNKLKQPSLIRQVFSVTQNAFIPTTDISVDDSSSKRSDVTIVSEMDPQLHGIQFINHLF</sequence>
<dbReference type="CDD" id="cd00077">
    <property type="entry name" value="HDc"/>
    <property type="match status" value="1"/>
</dbReference>
<evidence type="ECO:0000313" key="3">
    <source>
        <dbReference type="Proteomes" id="UP001149719"/>
    </source>
</evidence>
<proteinExistence type="predicted"/>
<dbReference type="SUPFAM" id="SSF109604">
    <property type="entry name" value="HD-domain/PDEase-like"/>
    <property type="match status" value="1"/>
</dbReference>